<dbReference type="RefSeq" id="WP_092550992.1">
    <property type="nucleotide sequence ID" value="NZ_BOMJ01000003.1"/>
</dbReference>
<sequence length="159" mass="17239">MSDAISRPDLKTLQARLNYLFETVRPHGKPKYSVRDVADAIAGNQDDKVPVTSSYIHYLRTGERDNPGIRQLVAIAKFFGVPAAFLLGEGDVDGVARDLAQLKAAVEFKEAMSDPTVAQFAIKARGLSPAMLQFVAVVLEQARELGDSGHNDERAGDAN</sequence>
<dbReference type="AlphaFoldDB" id="A0A1H2CWI5"/>
<reference evidence="2 3" key="1">
    <citation type="submission" date="2016-10" db="EMBL/GenBank/DDBJ databases">
        <authorList>
            <person name="de Groot N.N."/>
        </authorList>
    </citation>
    <scope>NUCLEOTIDE SEQUENCE [LARGE SCALE GENOMIC DNA]</scope>
    <source>
        <strain evidence="2 3">DSM 43941</strain>
    </source>
</reference>
<dbReference type="InterPro" id="IPR010982">
    <property type="entry name" value="Lambda_DNA-bd_dom_sf"/>
</dbReference>
<dbReference type="InterPro" id="IPR001387">
    <property type="entry name" value="Cro/C1-type_HTH"/>
</dbReference>
<protein>
    <recommendedName>
        <fullName evidence="1">HTH cro/C1-type domain-containing protein</fullName>
    </recommendedName>
</protein>
<evidence type="ECO:0000259" key="1">
    <source>
        <dbReference type="PROSITE" id="PS50943"/>
    </source>
</evidence>
<dbReference type="PROSITE" id="PS50943">
    <property type="entry name" value="HTH_CROC1"/>
    <property type="match status" value="1"/>
</dbReference>
<feature type="domain" description="HTH cro/C1-type" evidence="1">
    <location>
        <begin position="51"/>
        <end position="86"/>
    </location>
</feature>
<name>A0A1H2CWI5_9ACTN</name>
<dbReference type="OrthoDB" id="2679623at2"/>
<dbReference type="STRING" id="113562.SAMN04489716_7023"/>
<dbReference type="EMBL" id="LT629758">
    <property type="protein sequence ID" value="SDT74572.1"/>
    <property type="molecule type" value="Genomic_DNA"/>
</dbReference>
<keyword evidence="3" id="KW-1185">Reference proteome</keyword>
<gene>
    <name evidence="2" type="ORF">SAMN04489716_7023</name>
</gene>
<dbReference type="CDD" id="cd00093">
    <property type="entry name" value="HTH_XRE"/>
    <property type="match status" value="1"/>
</dbReference>
<dbReference type="GO" id="GO:0003677">
    <property type="term" value="F:DNA binding"/>
    <property type="evidence" value="ECO:0007669"/>
    <property type="project" value="InterPro"/>
</dbReference>
<accession>A0A1H2CWI5</accession>
<dbReference type="Gene3D" id="1.10.260.40">
    <property type="entry name" value="lambda repressor-like DNA-binding domains"/>
    <property type="match status" value="1"/>
</dbReference>
<evidence type="ECO:0000313" key="3">
    <source>
        <dbReference type="Proteomes" id="UP000198688"/>
    </source>
</evidence>
<proteinExistence type="predicted"/>
<organism evidence="2 3">
    <name type="scientific">Actinoplanes derwentensis</name>
    <dbReference type="NCBI Taxonomy" id="113562"/>
    <lineage>
        <taxon>Bacteria</taxon>
        <taxon>Bacillati</taxon>
        <taxon>Actinomycetota</taxon>
        <taxon>Actinomycetes</taxon>
        <taxon>Micromonosporales</taxon>
        <taxon>Micromonosporaceae</taxon>
        <taxon>Actinoplanes</taxon>
    </lineage>
</organism>
<dbReference type="Proteomes" id="UP000198688">
    <property type="component" value="Chromosome I"/>
</dbReference>
<evidence type="ECO:0000313" key="2">
    <source>
        <dbReference type="EMBL" id="SDT74572.1"/>
    </source>
</evidence>